<protein>
    <recommendedName>
        <fullName evidence="1">diguanylate cyclase</fullName>
        <ecNumber evidence="1">2.7.7.65</ecNumber>
    </recommendedName>
</protein>
<feature type="domain" description="HDOD" evidence="6">
    <location>
        <begin position="19"/>
        <end position="215"/>
    </location>
</feature>
<proteinExistence type="predicted"/>
<dbReference type="InterPro" id="IPR000160">
    <property type="entry name" value="GGDEF_dom"/>
</dbReference>
<evidence type="ECO:0000313" key="8">
    <source>
        <dbReference type="Proteomes" id="UP001500547"/>
    </source>
</evidence>
<dbReference type="EMBL" id="BAABLD010000005">
    <property type="protein sequence ID" value="GAA5161864.1"/>
    <property type="molecule type" value="Genomic_DNA"/>
</dbReference>
<feature type="modified residue" description="4-aspartylphosphate" evidence="2">
    <location>
        <position position="389"/>
    </location>
</feature>
<keyword evidence="3" id="KW-0175">Coiled coil</keyword>
<name>A0ABP9QHD2_9RHOO</name>
<dbReference type="SUPFAM" id="SSF109604">
    <property type="entry name" value="HD-domain/PDEase-like"/>
    <property type="match status" value="1"/>
</dbReference>
<feature type="domain" description="Response regulatory" evidence="4">
    <location>
        <begin position="340"/>
        <end position="456"/>
    </location>
</feature>
<dbReference type="SUPFAM" id="SSF52172">
    <property type="entry name" value="CheY-like"/>
    <property type="match status" value="1"/>
</dbReference>
<dbReference type="SUPFAM" id="SSF55073">
    <property type="entry name" value="Nucleotide cyclase"/>
    <property type="match status" value="1"/>
</dbReference>
<evidence type="ECO:0000259" key="4">
    <source>
        <dbReference type="PROSITE" id="PS50110"/>
    </source>
</evidence>
<dbReference type="Gene3D" id="3.30.70.270">
    <property type="match status" value="1"/>
</dbReference>
<dbReference type="InterPro" id="IPR043128">
    <property type="entry name" value="Rev_trsase/Diguanyl_cyclase"/>
</dbReference>
<dbReference type="SMART" id="SM00448">
    <property type="entry name" value="REC"/>
    <property type="match status" value="1"/>
</dbReference>
<dbReference type="InterPro" id="IPR050469">
    <property type="entry name" value="Diguanylate_Cyclase"/>
</dbReference>
<dbReference type="PANTHER" id="PTHR45138:SF24">
    <property type="entry name" value="DIGUANYLATE CYCLASE DGCC-RELATED"/>
    <property type="match status" value="1"/>
</dbReference>
<keyword evidence="8" id="KW-1185">Reference proteome</keyword>
<evidence type="ECO:0000256" key="1">
    <source>
        <dbReference type="ARBA" id="ARBA00012528"/>
    </source>
</evidence>
<dbReference type="CDD" id="cd01949">
    <property type="entry name" value="GGDEF"/>
    <property type="match status" value="1"/>
</dbReference>
<dbReference type="PROSITE" id="PS50110">
    <property type="entry name" value="RESPONSE_REGULATORY"/>
    <property type="match status" value="1"/>
</dbReference>
<organism evidence="7 8">
    <name type="scientific">Viridibacterium curvum</name>
    <dbReference type="NCBI Taxonomy" id="1101404"/>
    <lineage>
        <taxon>Bacteria</taxon>
        <taxon>Pseudomonadati</taxon>
        <taxon>Pseudomonadota</taxon>
        <taxon>Betaproteobacteria</taxon>
        <taxon>Rhodocyclales</taxon>
        <taxon>Rhodocyclaceae</taxon>
        <taxon>Viridibacterium</taxon>
    </lineage>
</organism>
<comment type="caution">
    <text evidence="7">The sequence shown here is derived from an EMBL/GenBank/DDBJ whole genome shotgun (WGS) entry which is preliminary data.</text>
</comment>
<sequence>MAPPIDTARLEELKASGDLPSPKGVALAIMRLATQEDASMAEMARIIRTDPAFVGRLIKAANGVIGFGRRPIASVQDALTVLGMPAVRTMALGFSLMTHFRSGPCKAFNYARYWSACLVNAVATQAVTLRTRAAAPDEIYCLGLLSRVGELALATLYPVEYSEILTAAEKTPGFDIFEAENKRFGMDHAELGAAMLADWGMPRVFSESAYVAARGIEGTFVEGSRERTVSNTVLFAQAVAELCLASDATRPGTMRRVLTLGSRLEFDESGTRQLCNVIANDWADWGALLSVEAHRIPPAESIDTSEPEVDEDALTVQEEPESLITDENSTGNASTATRLRALTAMADPLARAAMRQLLGSAGYHVAEESDIALAVEHALDHEPELMIIDWAMAGESTKEFLSTLRKTRAGQGIFIIVVAESPDDEFRVRAFECGADDVLAKPASPRLLLARLQAGRRMSSLQREIERDREEIRHYAAELAVSNRRLQEVAMLDPLTGFPNRRFFIERLAQEWAASTRNKRPLSCVMVDVDSFRVVNESHGHEAGDAALRQVAAALRSVLRAHDVVARTGADEFLILCPDTSLEAAQVCADRVRAAVENADIVAGMLALRLTVSVGVACRDSSVTDADTLVRRAEQGMEIAKQSGRNRVSAVQLRPQSA</sequence>
<keyword evidence="2" id="KW-0597">Phosphoprotein</keyword>
<dbReference type="NCBIfam" id="TIGR00254">
    <property type="entry name" value="GGDEF"/>
    <property type="match status" value="1"/>
</dbReference>
<dbReference type="Pfam" id="PF00072">
    <property type="entry name" value="Response_reg"/>
    <property type="match status" value="1"/>
</dbReference>
<dbReference type="InterPro" id="IPR013976">
    <property type="entry name" value="HDOD"/>
</dbReference>
<feature type="domain" description="GGDEF" evidence="5">
    <location>
        <begin position="520"/>
        <end position="653"/>
    </location>
</feature>
<dbReference type="Proteomes" id="UP001500547">
    <property type="component" value="Unassembled WGS sequence"/>
</dbReference>
<dbReference type="Pfam" id="PF00990">
    <property type="entry name" value="GGDEF"/>
    <property type="match status" value="1"/>
</dbReference>
<evidence type="ECO:0000259" key="6">
    <source>
        <dbReference type="PROSITE" id="PS51833"/>
    </source>
</evidence>
<gene>
    <name evidence="7" type="ORF">GCM10025770_11770</name>
</gene>
<dbReference type="InterPro" id="IPR029787">
    <property type="entry name" value="Nucleotide_cyclase"/>
</dbReference>
<dbReference type="EC" id="2.7.7.65" evidence="1"/>
<evidence type="ECO:0000259" key="5">
    <source>
        <dbReference type="PROSITE" id="PS50887"/>
    </source>
</evidence>
<dbReference type="InterPro" id="IPR001789">
    <property type="entry name" value="Sig_transdc_resp-reg_receiver"/>
</dbReference>
<dbReference type="InterPro" id="IPR011006">
    <property type="entry name" value="CheY-like_superfamily"/>
</dbReference>
<dbReference type="Gene3D" id="1.10.3210.10">
    <property type="entry name" value="Hypothetical protein af1432"/>
    <property type="match status" value="1"/>
</dbReference>
<feature type="coiled-coil region" evidence="3">
    <location>
        <begin position="451"/>
        <end position="478"/>
    </location>
</feature>
<dbReference type="PANTHER" id="PTHR45138">
    <property type="entry name" value="REGULATORY COMPONENTS OF SENSORY TRANSDUCTION SYSTEM"/>
    <property type="match status" value="1"/>
</dbReference>
<dbReference type="RefSeq" id="WP_345531952.1">
    <property type="nucleotide sequence ID" value="NZ_BAABLD010000005.1"/>
</dbReference>
<evidence type="ECO:0000256" key="3">
    <source>
        <dbReference type="SAM" id="Coils"/>
    </source>
</evidence>
<reference evidence="8" key="1">
    <citation type="journal article" date="2019" name="Int. J. Syst. Evol. Microbiol.">
        <title>The Global Catalogue of Microorganisms (GCM) 10K type strain sequencing project: providing services to taxonomists for standard genome sequencing and annotation.</title>
        <authorList>
            <consortium name="The Broad Institute Genomics Platform"/>
            <consortium name="The Broad Institute Genome Sequencing Center for Infectious Disease"/>
            <person name="Wu L."/>
            <person name="Ma J."/>
        </authorList>
    </citation>
    <scope>NUCLEOTIDE SEQUENCE [LARGE SCALE GENOMIC DNA]</scope>
    <source>
        <strain evidence="8">JCM 18715</strain>
    </source>
</reference>
<dbReference type="Gene3D" id="3.40.50.2300">
    <property type="match status" value="1"/>
</dbReference>
<evidence type="ECO:0000256" key="2">
    <source>
        <dbReference type="PROSITE-ProRule" id="PRU00169"/>
    </source>
</evidence>
<dbReference type="PROSITE" id="PS50887">
    <property type="entry name" value="GGDEF"/>
    <property type="match status" value="1"/>
</dbReference>
<dbReference type="Pfam" id="PF08668">
    <property type="entry name" value="HDOD"/>
    <property type="match status" value="1"/>
</dbReference>
<evidence type="ECO:0000313" key="7">
    <source>
        <dbReference type="EMBL" id="GAA5161864.1"/>
    </source>
</evidence>
<dbReference type="PROSITE" id="PS51833">
    <property type="entry name" value="HDOD"/>
    <property type="match status" value="1"/>
</dbReference>
<accession>A0ABP9QHD2</accession>
<dbReference type="SMART" id="SM00267">
    <property type="entry name" value="GGDEF"/>
    <property type="match status" value="1"/>
</dbReference>